<protein>
    <submittedName>
        <fullName evidence="1">Uncharacterized protein</fullName>
    </submittedName>
</protein>
<evidence type="ECO:0000313" key="2">
    <source>
        <dbReference type="Proteomes" id="UP000199086"/>
    </source>
</evidence>
<dbReference type="InterPro" id="IPR011010">
    <property type="entry name" value="DNA_brk_join_enz"/>
</dbReference>
<accession>A0A1G6GNS3</accession>
<dbReference type="AlphaFoldDB" id="A0A1G6GNS3"/>
<name>A0A1G6GNS3_9ACTN</name>
<evidence type="ECO:0000313" key="1">
    <source>
        <dbReference type="EMBL" id="SDB83598.1"/>
    </source>
</evidence>
<sequence length="339" mass="36850">MTPPRPRSGTWGVPESNEGRVAQACYYCLVIVLSPSDRVLAVLPDLIDELSSHASSSTTRQREWAITGALDHYTQGAGVKAMARVTVADLLSPAAVQDYLAAATEGRLRRRAGGPERIIPESPRTVRARASALRWLATRTQQPAPPAVHDPTPLIELTPHLAEHTVLTVRALRHQDNDMMSRAAAAIALVAAAGLTSEQLVSLRTDDLRSTGTGAWIRTDPPQHLPAAWQEDPEDGEVYAPLPPWGWGAVRVWMGLRRRLVSALEGADHRALFVTCAPNGRNVPPGMPLHARGLVRAHQRAIGTLATLEPEIDAPQRLSTVRRLAWAYWITPTPGPAPR</sequence>
<dbReference type="EMBL" id="FMYF01000004">
    <property type="protein sequence ID" value="SDB83598.1"/>
    <property type="molecule type" value="Genomic_DNA"/>
</dbReference>
<dbReference type="SUPFAM" id="SSF56349">
    <property type="entry name" value="DNA breaking-rejoining enzymes"/>
    <property type="match status" value="1"/>
</dbReference>
<organism evidence="1 2">
    <name type="scientific">Raineyella antarctica</name>
    <dbReference type="NCBI Taxonomy" id="1577474"/>
    <lineage>
        <taxon>Bacteria</taxon>
        <taxon>Bacillati</taxon>
        <taxon>Actinomycetota</taxon>
        <taxon>Actinomycetes</taxon>
        <taxon>Propionibacteriales</taxon>
        <taxon>Propionibacteriaceae</taxon>
        <taxon>Raineyella</taxon>
    </lineage>
</organism>
<dbReference type="GO" id="GO:0003677">
    <property type="term" value="F:DNA binding"/>
    <property type="evidence" value="ECO:0007669"/>
    <property type="project" value="InterPro"/>
</dbReference>
<dbReference type="Proteomes" id="UP000199086">
    <property type="component" value="Unassembled WGS sequence"/>
</dbReference>
<reference evidence="1 2" key="1">
    <citation type="submission" date="2016-06" db="EMBL/GenBank/DDBJ databases">
        <authorList>
            <person name="Olsen C.W."/>
            <person name="Carey S."/>
            <person name="Hinshaw L."/>
            <person name="Karasin A.I."/>
        </authorList>
    </citation>
    <scope>NUCLEOTIDE SEQUENCE [LARGE SCALE GENOMIC DNA]</scope>
    <source>
        <strain evidence="1 2">LZ-22</strain>
    </source>
</reference>
<keyword evidence="2" id="KW-1185">Reference proteome</keyword>
<gene>
    <name evidence="1" type="ORF">GA0111570_104164</name>
</gene>
<dbReference type="STRING" id="1577474.GA0111570_104164"/>
<proteinExistence type="predicted"/>